<dbReference type="RefSeq" id="WP_345415683.1">
    <property type="nucleotide sequence ID" value="NZ_BAABHO010000020.1"/>
</dbReference>
<sequence>MTSPTTSTTTSTGTEHPHVTATRTAFLAAQQGDVGPFDAMLPTDFVMINHDNGVPAHLHVIDGKDAFFAFYGQWLTFFGGTFRQDLEAIYGDDERVVMLVHETGRVGDAVFDNLAVYLIAMRDGRWAQLDTFDRDREANDRFWAAVGGPEALAAID</sequence>
<accession>A0ABP9B709</accession>
<evidence type="ECO:0000313" key="1">
    <source>
        <dbReference type="EMBL" id="GAA4791555.1"/>
    </source>
</evidence>
<dbReference type="SUPFAM" id="SSF54427">
    <property type="entry name" value="NTF2-like"/>
    <property type="match status" value="1"/>
</dbReference>
<dbReference type="EMBL" id="BAABHO010000020">
    <property type="protein sequence ID" value="GAA4791555.1"/>
    <property type="molecule type" value="Genomic_DNA"/>
</dbReference>
<comment type="caution">
    <text evidence="1">The sequence shown here is derived from an EMBL/GenBank/DDBJ whole genome shotgun (WGS) entry which is preliminary data.</text>
</comment>
<dbReference type="Proteomes" id="UP001500928">
    <property type="component" value="Unassembled WGS sequence"/>
</dbReference>
<dbReference type="InterPro" id="IPR032710">
    <property type="entry name" value="NTF2-like_dom_sf"/>
</dbReference>
<gene>
    <name evidence="1" type="ORF">GCM10023200_28520</name>
</gene>
<name>A0ABP9B709_9PSEU</name>
<organism evidence="1 2">
    <name type="scientific">Actinomycetospora chlora</name>
    <dbReference type="NCBI Taxonomy" id="663608"/>
    <lineage>
        <taxon>Bacteria</taxon>
        <taxon>Bacillati</taxon>
        <taxon>Actinomycetota</taxon>
        <taxon>Actinomycetes</taxon>
        <taxon>Pseudonocardiales</taxon>
        <taxon>Pseudonocardiaceae</taxon>
        <taxon>Actinomycetospora</taxon>
    </lineage>
</organism>
<evidence type="ECO:0008006" key="3">
    <source>
        <dbReference type="Google" id="ProtNLM"/>
    </source>
</evidence>
<proteinExistence type="predicted"/>
<reference evidence="2" key="1">
    <citation type="journal article" date="2019" name="Int. J. Syst. Evol. Microbiol.">
        <title>The Global Catalogue of Microorganisms (GCM) 10K type strain sequencing project: providing services to taxonomists for standard genome sequencing and annotation.</title>
        <authorList>
            <consortium name="The Broad Institute Genomics Platform"/>
            <consortium name="The Broad Institute Genome Sequencing Center for Infectious Disease"/>
            <person name="Wu L."/>
            <person name="Ma J."/>
        </authorList>
    </citation>
    <scope>NUCLEOTIDE SEQUENCE [LARGE SCALE GENOMIC DNA]</scope>
    <source>
        <strain evidence="2">JCM 17979</strain>
    </source>
</reference>
<dbReference type="Gene3D" id="3.10.450.50">
    <property type="match status" value="1"/>
</dbReference>
<protein>
    <recommendedName>
        <fullName evidence="3">SnoaL-like domain-containing protein</fullName>
    </recommendedName>
</protein>
<keyword evidence="2" id="KW-1185">Reference proteome</keyword>
<evidence type="ECO:0000313" key="2">
    <source>
        <dbReference type="Proteomes" id="UP001500928"/>
    </source>
</evidence>